<keyword evidence="4 5" id="KW-0119">Carbohydrate metabolism</keyword>
<keyword evidence="3 5" id="KW-0413">Isomerase</keyword>
<evidence type="ECO:0000256" key="7">
    <source>
        <dbReference type="PIRSR" id="PIRSR005096-2"/>
    </source>
</evidence>
<comment type="pathway">
    <text evidence="1 5">Carbohydrate metabolism; hexose metabolism.</text>
</comment>
<dbReference type="GO" id="GO:0030246">
    <property type="term" value="F:carbohydrate binding"/>
    <property type="evidence" value="ECO:0007669"/>
    <property type="project" value="InterPro"/>
</dbReference>
<gene>
    <name evidence="9" type="ORF">BSZ32_15200</name>
</gene>
<dbReference type="PANTHER" id="PTHR10091:SF0">
    <property type="entry name" value="GALACTOSE MUTAROTASE"/>
    <property type="match status" value="1"/>
</dbReference>
<dbReference type="RefSeq" id="WP_105044211.1">
    <property type="nucleotide sequence ID" value="NZ_MQWA01000001.1"/>
</dbReference>
<dbReference type="AlphaFoldDB" id="A0A2S7U5I3"/>
<comment type="caution">
    <text evidence="9">The sequence shown here is derived from an EMBL/GenBank/DDBJ whole genome shotgun (WGS) entry which is preliminary data.</text>
</comment>
<dbReference type="InterPro" id="IPR008183">
    <property type="entry name" value="Aldose_1/G6P_1-epimerase"/>
</dbReference>
<dbReference type="PANTHER" id="PTHR10091">
    <property type="entry name" value="ALDOSE-1-EPIMERASE"/>
    <property type="match status" value="1"/>
</dbReference>
<evidence type="ECO:0000256" key="8">
    <source>
        <dbReference type="PIRSR" id="PIRSR005096-3"/>
    </source>
</evidence>
<evidence type="ECO:0000256" key="3">
    <source>
        <dbReference type="ARBA" id="ARBA00023235"/>
    </source>
</evidence>
<dbReference type="InterPro" id="IPR015443">
    <property type="entry name" value="Aldose_1-epimerase"/>
</dbReference>
<dbReference type="OrthoDB" id="9779408at2"/>
<dbReference type="Gene3D" id="2.70.98.10">
    <property type="match status" value="1"/>
</dbReference>
<protein>
    <recommendedName>
        <fullName evidence="5">Aldose 1-epimerase</fullName>
        <ecNumber evidence="5">5.1.3.3</ecNumber>
    </recommendedName>
</protein>
<dbReference type="PIRSF" id="PIRSF005096">
    <property type="entry name" value="GALM"/>
    <property type="match status" value="1"/>
</dbReference>
<feature type="active site" description="Proton donor" evidence="6">
    <location>
        <position position="177"/>
    </location>
</feature>
<reference evidence="9 10" key="1">
    <citation type="submission" date="2016-12" db="EMBL/GenBank/DDBJ databases">
        <title>Study of bacterial adaptation to deep sea.</title>
        <authorList>
            <person name="Song J."/>
            <person name="Yoshizawa S."/>
            <person name="Kogure K."/>
        </authorList>
    </citation>
    <scope>NUCLEOTIDE SEQUENCE [LARGE SCALE GENOMIC DNA]</scope>
    <source>
        <strain evidence="9 10">SAORIC-165</strain>
    </source>
</reference>
<dbReference type="SUPFAM" id="SSF74650">
    <property type="entry name" value="Galactose mutarotase-like"/>
    <property type="match status" value="1"/>
</dbReference>
<sequence length="351" mass="38133">MQNIEKAENQGTVEAQIFTITARCGTGIEVSLSNLGASILRVLAPDREGNFEDVVQGPDGLAGLRDDPAYMGRSVGRFANRIADGRFTLDEKDYQLARNNGPNHLHGGLGGIHNEVWDVVEQSDTKIVFALACVDGSDGYPGELAISVRYEVTEAMRLEVEYTATTTKQTPVNIVQHVYWNLTGDPAESVLNHTMESVQAAHYLPVDADSIPLGEIASVSETPFDFSITKPLSVGLNSGDEQIERTQGYDHCLVFSDKVENLALNSLTLTDPKSGRSLCMSTNMPGVQLYSGNFLDGSTKGKGNQLIHARSGVCMETQHFPDSPNQKQFPSPMLGVGESYQHLICYDFGVS</sequence>
<dbReference type="NCBIfam" id="NF008277">
    <property type="entry name" value="PRK11055.1"/>
    <property type="match status" value="1"/>
</dbReference>
<feature type="active site" description="Proton acceptor" evidence="6">
    <location>
        <position position="316"/>
    </location>
</feature>
<dbReference type="Proteomes" id="UP000239907">
    <property type="component" value="Unassembled WGS sequence"/>
</dbReference>
<evidence type="ECO:0000313" key="9">
    <source>
        <dbReference type="EMBL" id="PQJ29701.1"/>
    </source>
</evidence>
<feature type="binding site" evidence="8">
    <location>
        <begin position="80"/>
        <end position="81"/>
    </location>
    <ligand>
        <name>beta-D-galactose</name>
        <dbReference type="ChEBI" id="CHEBI:27667"/>
    </ligand>
</feature>
<keyword evidence="10" id="KW-1185">Reference proteome</keyword>
<name>A0A2S7U5I3_9BACT</name>
<dbReference type="GO" id="GO:0006006">
    <property type="term" value="P:glucose metabolic process"/>
    <property type="evidence" value="ECO:0007669"/>
    <property type="project" value="TreeGrafter"/>
</dbReference>
<dbReference type="GO" id="GO:0004034">
    <property type="term" value="F:aldose 1-epimerase activity"/>
    <property type="evidence" value="ECO:0007669"/>
    <property type="project" value="UniProtKB-EC"/>
</dbReference>
<dbReference type="EMBL" id="MQWA01000001">
    <property type="protein sequence ID" value="PQJ29701.1"/>
    <property type="molecule type" value="Genomic_DNA"/>
</dbReference>
<dbReference type="UniPathway" id="UPA00242"/>
<dbReference type="InterPro" id="IPR014718">
    <property type="entry name" value="GH-type_carb-bd"/>
</dbReference>
<comment type="catalytic activity">
    <reaction evidence="5">
        <text>alpha-D-glucose = beta-D-glucose</text>
        <dbReference type="Rhea" id="RHEA:10264"/>
        <dbReference type="ChEBI" id="CHEBI:15903"/>
        <dbReference type="ChEBI" id="CHEBI:17925"/>
        <dbReference type="EC" id="5.1.3.3"/>
    </reaction>
</comment>
<accession>A0A2S7U5I3</accession>
<dbReference type="EC" id="5.1.3.3" evidence="5"/>
<evidence type="ECO:0000256" key="2">
    <source>
        <dbReference type="ARBA" id="ARBA00006206"/>
    </source>
</evidence>
<evidence type="ECO:0000313" key="10">
    <source>
        <dbReference type="Proteomes" id="UP000239907"/>
    </source>
</evidence>
<comment type="similarity">
    <text evidence="2 5">Belongs to the aldose epimerase family.</text>
</comment>
<dbReference type="CDD" id="cd09019">
    <property type="entry name" value="galactose_mutarotase_like"/>
    <property type="match status" value="1"/>
</dbReference>
<evidence type="ECO:0000256" key="4">
    <source>
        <dbReference type="ARBA" id="ARBA00023277"/>
    </source>
</evidence>
<proteinExistence type="inferred from homology"/>
<evidence type="ECO:0000256" key="1">
    <source>
        <dbReference type="ARBA" id="ARBA00005028"/>
    </source>
</evidence>
<organism evidence="9 10">
    <name type="scientific">Rubritalea profundi</name>
    <dbReference type="NCBI Taxonomy" id="1658618"/>
    <lineage>
        <taxon>Bacteria</taxon>
        <taxon>Pseudomonadati</taxon>
        <taxon>Verrucomicrobiota</taxon>
        <taxon>Verrucomicrobiia</taxon>
        <taxon>Verrucomicrobiales</taxon>
        <taxon>Rubritaleaceae</taxon>
        <taxon>Rubritalea</taxon>
    </lineage>
</organism>
<dbReference type="InterPro" id="IPR011013">
    <property type="entry name" value="Gal_mutarotase_sf_dom"/>
</dbReference>
<evidence type="ECO:0000256" key="6">
    <source>
        <dbReference type="PIRSR" id="PIRSR005096-1"/>
    </source>
</evidence>
<feature type="binding site" evidence="7">
    <location>
        <position position="250"/>
    </location>
    <ligand>
        <name>beta-D-galactose</name>
        <dbReference type="ChEBI" id="CHEBI:27667"/>
    </ligand>
</feature>
<dbReference type="InterPro" id="IPR047215">
    <property type="entry name" value="Galactose_mutarotase-like"/>
</dbReference>
<dbReference type="Pfam" id="PF01263">
    <property type="entry name" value="Aldose_epim"/>
    <property type="match status" value="1"/>
</dbReference>
<dbReference type="GO" id="GO:0033499">
    <property type="term" value="P:galactose catabolic process via UDP-galactose, Leloir pathway"/>
    <property type="evidence" value="ECO:0007669"/>
    <property type="project" value="TreeGrafter"/>
</dbReference>
<feature type="binding site" evidence="8">
    <location>
        <begin position="177"/>
        <end position="179"/>
    </location>
    <ligand>
        <name>beta-D-galactose</name>
        <dbReference type="ChEBI" id="CHEBI:27667"/>
    </ligand>
</feature>
<evidence type="ECO:0000256" key="5">
    <source>
        <dbReference type="PIRNR" id="PIRNR005096"/>
    </source>
</evidence>